<dbReference type="Pfam" id="PF18199">
    <property type="entry name" value="Dynein_C"/>
    <property type="match status" value="1"/>
</dbReference>
<dbReference type="FunFam" id="1.10.8.710:FF:000001">
    <property type="entry name" value="Dynein axonemal heavy chain 2"/>
    <property type="match status" value="1"/>
</dbReference>
<keyword evidence="10 20" id="KW-1133">Transmembrane helix</keyword>
<dbReference type="Proteomes" id="UP000655588">
    <property type="component" value="Unassembled WGS sequence"/>
</dbReference>
<dbReference type="Gene3D" id="1.20.1270.280">
    <property type="match status" value="1"/>
</dbReference>
<dbReference type="FunFam" id="3.10.490.20:FF:000008">
    <property type="entry name" value="dynein heavy chain 2, axonemal"/>
    <property type="match status" value="1"/>
</dbReference>
<keyword evidence="8" id="KW-0547">Nucleotide-binding</keyword>
<dbReference type="FunFam" id="1.20.1270.280:FF:000007">
    <property type="entry name" value="dynein heavy chain 2, axonemal"/>
    <property type="match status" value="1"/>
</dbReference>
<evidence type="ECO:0000256" key="20">
    <source>
        <dbReference type="SAM" id="Phobius"/>
    </source>
</evidence>
<keyword evidence="12 18" id="KW-0175">Coiled coil</keyword>
<dbReference type="InterPro" id="IPR027417">
    <property type="entry name" value="P-loop_NTPase"/>
</dbReference>
<evidence type="ECO:0000256" key="7">
    <source>
        <dbReference type="ARBA" id="ARBA00022737"/>
    </source>
</evidence>
<dbReference type="SUPFAM" id="SSF52540">
    <property type="entry name" value="P-loop containing nucleoside triphosphate hydrolases"/>
    <property type="match status" value="4"/>
</dbReference>
<dbReference type="InterPro" id="IPR018499">
    <property type="entry name" value="Tetraspanin/Peripherin"/>
</dbReference>
<evidence type="ECO:0000256" key="6">
    <source>
        <dbReference type="ARBA" id="ARBA00022701"/>
    </source>
</evidence>
<dbReference type="Gene3D" id="1.10.8.1220">
    <property type="match status" value="1"/>
</dbReference>
<evidence type="ECO:0000256" key="3">
    <source>
        <dbReference type="ARBA" id="ARBA00008887"/>
    </source>
</evidence>
<dbReference type="Gene3D" id="3.20.180.20">
    <property type="entry name" value="Dynein heavy chain, N-terminal domain 2"/>
    <property type="match status" value="1"/>
</dbReference>
<dbReference type="Gene3D" id="1.20.920.20">
    <property type="match status" value="2"/>
</dbReference>
<dbReference type="FunFam" id="1.10.8.720:FF:000008">
    <property type="entry name" value="Dynein axonemal heavy chain 2"/>
    <property type="match status" value="1"/>
</dbReference>
<dbReference type="GO" id="GO:0008569">
    <property type="term" value="F:minus-end-directed microtubule motor activity"/>
    <property type="evidence" value="ECO:0007669"/>
    <property type="project" value="InterPro"/>
</dbReference>
<dbReference type="PANTHER" id="PTHR22878">
    <property type="entry name" value="DYNEIN HEAVY CHAIN 6, AXONEMAL-LIKE-RELATED"/>
    <property type="match status" value="1"/>
</dbReference>
<dbReference type="CDD" id="cd00009">
    <property type="entry name" value="AAA"/>
    <property type="match status" value="1"/>
</dbReference>
<dbReference type="Pfam" id="PF03028">
    <property type="entry name" value="Dynein_heavy"/>
    <property type="match status" value="1"/>
</dbReference>
<dbReference type="FunFam" id="3.40.50.300:FF:000044">
    <property type="entry name" value="Dynein heavy chain 5, axonemal"/>
    <property type="match status" value="1"/>
</dbReference>
<organism evidence="22 23">
    <name type="scientific">Frieseomelitta varia</name>
    <dbReference type="NCBI Taxonomy" id="561572"/>
    <lineage>
        <taxon>Eukaryota</taxon>
        <taxon>Metazoa</taxon>
        <taxon>Ecdysozoa</taxon>
        <taxon>Arthropoda</taxon>
        <taxon>Hexapoda</taxon>
        <taxon>Insecta</taxon>
        <taxon>Pterygota</taxon>
        <taxon>Neoptera</taxon>
        <taxon>Endopterygota</taxon>
        <taxon>Hymenoptera</taxon>
        <taxon>Apocrita</taxon>
        <taxon>Aculeata</taxon>
        <taxon>Apoidea</taxon>
        <taxon>Anthophila</taxon>
        <taxon>Apidae</taxon>
        <taxon>Frieseomelitta</taxon>
    </lineage>
</organism>
<feature type="compositionally biased region" description="Basic and acidic residues" evidence="19">
    <location>
        <begin position="149"/>
        <end position="183"/>
    </location>
</feature>
<feature type="transmembrane region" description="Helical" evidence="20">
    <location>
        <begin position="93"/>
        <end position="113"/>
    </location>
</feature>
<accession>A0A833S4V3</accession>
<dbReference type="Gene3D" id="1.20.920.30">
    <property type="match status" value="1"/>
</dbReference>
<evidence type="ECO:0000256" key="18">
    <source>
        <dbReference type="SAM" id="Coils"/>
    </source>
</evidence>
<dbReference type="GO" id="GO:0005874">
    <property type="term" value="C:microtubule"/>
    <property type="evidence" value="ECO:0007669"/>
    <property type="project" value="UniProtKB-KW"/>
</dbReference>
<sequence length="4165" mass="481321">MQVGMQCCGIDSADDWHKTYWLQREFLVLDSPDILRYAKLDGRVTPPVVPWSCCRIDVKGPCYHDPLQLPNPEQNSTYESLNPRGCLAAMKTVLNGTLYSTAVLIAFLFVLQFRVYTPQNSLHEYLTITSNFQPGWEPPCHPITIDRSNSPREGIRKNARYNDEETREKETNREKNRREVGGGSEEVKCVKDMTTLSSLQESDWTYYSEMTVREFFLNPHFTTLSVYYLYNRLNVSLSFPIIPVYELTYFIRQPQEILRADTFRDRVLFGSVNDKVEHHVLSGLTVIYVPREGSDLTEEDSLDKELVKRLESVVAYWTTQIRITLSDQDQATPNELLCLKDEYEFWIYRHDNLRGLNHQLQNPTVNKIAEFLLISHSTYARQFLSLKDEIENGVIEAKSNIEYLRILIDPSAELDKCTTPSSIQEYLMVIIHLFRTIWLNSPFYNSHERIENLFKALNNQIIIICRNYTDLKDVFAGKTRSSIEKLQESVNVCKYYKSLYDKIALAHNTLTNIPWDLNRDNIFQHIDIFISRCHDMIEICQAMIDIARIDETTEMMKPMFSGTKGEERERVCQKIERLFHEALGRIEQNSHKIFDVYHGTWHDDMFAFHNEMKDLEVIIENLVVSVFARMNSVQDAVGDLQGFYPYMNREKLKALFDAKTLEIWKLFGEDIQRTKQEVLNEMEEYPSMTPYYAGRALNLRLKGAHVQSTREVLEEAVWMPYCNLSKDIYYQHDLLKKSIEDLIVDLYAKWVHEAGDNPRVKLDRFLMRRTDESPGLLRCNINPDILNLCREAAYWIALKFTIPVQVQIVYDKWETLHFVYESVLAVTIGYNKMIEALSRTECELFRELIRQVDRKINPGLNRLTWNTEYVDAYIEDCFNQTANVRFVPSFLHPLASSPSAIVLFVQRGNVAGRGRRLYADVTFKILLGYHKTIFQYVLIIFDGFKDVLEDCLQEWKMYLTRMDILIGAAFKMCLIESLQAMHVALHGDGTTPPSPLILIHVELIDNKIKFLPDLSEIAMEFSVIFDNLLDPLKCLTQLINNFKFDFQVPPFWKIYEKLKPTAETFDSDISKYAMIANSVQMQETLMTVHFLDINADRLKGAIIEECSIWQQKLIDVLFRQTENMVTHVYHYIADNSKKITKEPTDIVSMQYAMQLFEKLYADIPREEDEFPKIHDQYQTLDAFAWLSHVNREISSLKRRETKLKSQLMVFDINQPDSLEVIQLEEDVKAIQLVWEITDEWNKAWERYRTENFWEIDIEEMENTANVIFRKLNLLSRELKKKNWEIVEHSRTRVDKFKRTLPLITDLKNPAMRPRHWKKVKEIVDRDFDETSAEFTLDTIAEMELQNYAEQINDISTSATMELGIEIALKKIAEIWTDMPLEMIPYKDSGIFKIKTIDDIMQTLEDHQVQLSAMKATRFVEPFTEEVDYWERILSTIGEVLETTVLIQRGYMHMDNIFTSEDIRKQLPKEADEYDKLTLSWIEITSRMASYGLALQATHDPPGLLEVLNKLTVKLESMQRGLEQYLETKRHVFPRFYFISNDDLLEILANAKKPELIQQHVKKLFENIKCLTLSKSPAGKNLAVAMNSNEGEYVDFIQPVNLENLVERWLCDIGKIFFLRLVDSRRPLKKLRRRQNQALSSYTEAIRGELTNLDRLKFKAIAVIEIHARDVIEKMYRANCKDVSAFEWLSQLRFYWDKDVDDCIVWQTNTYFVYGYEYLGNTGRLVVTPLTDRCYITLTTALHLHRGGSPKGPAGTGKTETVKDLGKALGFNVIVQNCSEGLDYKSMGRLFSGLAQTGAWGCFDEFNRINVEVLSVVAQQILSILTAISQRLTRFVFEGTETLLVHTCGIFITMNPGYAGRTELPDNLKSMFRPISMMVPDSGMIAEINLFCEGFEQTRMLARKVFTLYTLAQQQLSKQCHYDFGLRGIVTLTRYAGRKKRLFPKLPDEEVIILAMKDMNIAKLTSDDLPLFLGITSDLFPDVEVPAIDYDEIIAYITKEVIKLELQPIPLILTKVIELYETMNSRHSTMIVGESNTAKTVTWTVLQQTMTSMKNDKKPGYTAVHVYPINPKALSLAELYGEYNLATGEWHDGVISSIMRKTCSGENTVSRQYFSAKLYISRGELDKVDRFSLLLTDDSPDTKWILFDGPVDVDWIENMNSVMDDNKVLTLINNDRITMPKQVLLLFEVQDLAAASPATVSRAGMVYNDYKDLGWRPYLRSWLQKVQGKPEFVEEMRKLFNAHVDATLEFKRRKCEDLVPVPELNAVQSLCKLLEVLATPENGVQFTGDVDMFANICRIWFFFWYKSKKISSMSEKHFWIFGFGFIVYHSSFPVLLLGPVGTGKTSVLQSVLNSLDKEKYSVLTLNMSALTTSKNVQDMIESRLEKRTKGVYIPAGGKILIAFMDDFNMPMKETYGSQPPLELIRQWIGYGFWCYFSRFINLSWMFMHYSFWIYLLEFWYDREKQTQKFIQKLQLLAAMGPPGGGRNVITNRLLTKFNVINMTFPVEKQIIRIYGSMLDQHFGNFHAEVKGISNEITLASIDLYNKVINKMLPTPAKMHYLFNLRDISKVFQGLLRSHKDYQFSRQTFLRLWVHEVFRVFSDRLVDEKTYIENQMDEYNAFTGVVRMNLILFRDAIEHICRIVRVISQPRGNMLLIGIGGSGRQSLSRIASYMCELTTFQITVTKHYKLGEFREDLKILYTKTGVNDKPTTFLFNDTQVVEEQFLEIVNSMLSTGEVVNLYKSDELEEIKKKLTKEAARIGRIPTTEAIYSLLIERARANMHLVVCMSPIGDAFRNRLRQYPSLINCTTIDWFLEWPREALLEVGNKFLMNLNLTLTITGENKADRMRDGIAATFSLIHETVSQFSNRMAAEMKRYNYVTPVNFLELVAGYKTMLAEKREDLASQANKLRNGLSKIDDTRVKVNEMAAELEVTQQQVHKSTRECEEFLVTIVNQRRDADETQRTVAARSQRIAEEQKECKKLEEIARADLATVEPALNEAMKALDALSKKDIAEIRSFTHPPPRVEMVMEAVMILKTSEPTWAESKRQLADVNFLNTLRDFDKDNISDRTLRQIGKYTSHPEFEPEKVGMVSVAAKSLCIWVIAMEHSACFQAELLKLKLERAAMLVDGLSDERIRWENTVGSLGEFFDWLPGDCLISTAFVSYLGPFNLKVIDFGQPDFVRVLENAIQYGKPVLLENIGEVIDPILNPILERALVKIVIETRELSIPRGIISLQLQYVFFDCVENQLMIKFNEKMISYHDKFRLFITTKLANPHYAPEISTKTTLCNFAIKEQGLEDQLLGIVVRKEKPQLEEQKDNLVFTIASNKRTLKELEDKILYLLNVAGDTLLDDLDLLSTLQSSKTTSISIEESLIVSEQTEKEIDLAREEYRPCAHRAAILFFVLNDMSFIDPMYQFALDAYITLFMLSIEKSSRSTKLFERIENLNEYHTYAFYKYLLFSFNMCMKILDAQEKVIHSEYAFLLRGGIVLDRENQPDKPVAWLPDETWDNITELDKLAGFHGLVASFEQFPRDWNNWYVNTEPENAPLIAEWETNLNVFQKMLLIRSCRPDRISFCIASFIVLNLGQRFVEPPVLDLKAVLDDSVAQTPLIFVLSPGVDPTSTLMQLVDSQEMTNHFMTLSLGQGQAPIATSWMPKLDKIVETLAASKTIHPQFRFAFDRKRHAGIKMTTEPPKGLKANMKRLYSLITETQFELCQAKSKYKKLLFALVFFHAILLERKKFQQLGWNVIYSFNDSDFVVSENLLQVYLDEYPVTPWESLKYLIAGVCYGGHVTDDWDRRLLMTYVQQYFTEEALTVPYYRLSSLPTYFIPRDGSLASYHDFVVVLPSIDKPEAFGQHPNADITCLIMETRNMFETLMGLQVQAVTEEEITKEEKVTQLITDVLSRIPNDIDYETAEKLIGPKKTPLDVVLLQEIQRYNVLLKKTRGSLKDLQLAIQGLVLMSPDLEEIFNCVYEGRVPSIWLTAYPSLKLLGAWTRDLVSRVEHFSEWAQTTHPPLLFWLAAYTFPTGFLTAVLQTSARLWGVSIDSLSWEFTVFTIDESAIIEPPVDGVYIRSIFLEGAGWDKRNSVLVEPAPMQLVCNMPVIHFRPTEQLKKRSRGSYTCPCYYYPQRSGAEGRPSFVVAVDLNAGPEGSDFWVKRGTALLLSLST</sequence>
<dbReference type="InterPro" id="IPR024743">
    <property type="entry name" value="Dynein_HC_stalk"/>
</dbReference>
<evidence type="ECO:0000256" key="11">
    <source>
        <dbReference type="ARBA" id="ARBA00023017"/>
    </source>
</evidence>
<dbReference type="GO" id="GO:0005524">
    <property type="term" value="F:ATP binding"/>
    <property type="evidence" value="ECO:0007669"/>
    <property type="project" value="UniProtKB-KW"/>
</dbReference>
<dbReference type="Gene3D" id="1.10.8.710">
    <property type="match status" value="1"/>
</dbReference>
<dbReference type="Gene3D" id="1.10.287.2620">
    <property type="match status" value="1"/>
</dbReference>
<evidence type="ECO:0000256" key="10">
    <source>
        <dbReference type="ARBA" id="ARBA00022989"/>
    </source>
</evidence>
<dbReference type="InterPro" id="IPR035706">
    <property type="entry name" value="AAA_9"/>
</dbReference>
<dbReference type="InterPro" id="IPR013594">
    <property type="entry name" value="Dynein_heavy_tail"/>
</dbReference>
<dbReference type="InterPro" id="IPR024317">
    <property type="entry name" value="Dynein_heavy_chain_D4_dom"/>
</dbReference>
<dbReference type="Pfam" id="PF12777">
    <property type="entry name" value="MT"/>
    <property type="match status" value="1"/>
</dbReference>
<gene>
    <name evidence="22" type="ORF">E2986_02672</name>
</gene>
<evidence type="ECO:0000259" key="21">
    <source>
        <dbReference type="SMART" id="SM00382"/>
    </source>
</evidence>
<dbReference type="Gene3D" id="1.20.58.1120">
    <property type="match status" value="1"/>
</dbReference>
<keyword evidence="16" id="KW-0206">Cytoskeleton</keyword>
<dbReference type="Pfam" id="PF00335">
    <property type="entry name" value="Tetraspanin"/>
    <property type="match status" value="1"/>
</dbReference>
<dbReference type="GO" id="GO:0051959">
    <property type="term" value="F:dynein light intermediate chain binding"/>
    <property type="evidence" value="ECO:0007669"/>
    <property type="project" value="InterPro"/>
</dbReference>
<dbReference type="InterPro" id="IPR026983">
    <property type="entry name" value="DHC"/>
</dbReference>
<dbReference type="InterPro" id="IPR042222">
    <property type="entry name" value="Dynein_2_N"/>
</dbReference>
<dbReference type="InterPro" id="IPR003593">
    <property type="entry name" value="AAA+_ATPase"/>
</dbReference>
<evidence type="ECO:0000313" key="22">
    <source>
        <dbReference type="EMBL" id="KAF3426591.1"/>
    </source>
</evidence>
<dbReference type="InterPro" id="IPR056759">
    <property type="entry name" value="DYH2-5-8_CC"/>
</dbReference>
<dbReference type="Gene3D" id="1.20.140.100">
    <property type="entry name" value="Dynein heavy chain, N-terminal domain 2"/>
    <property type="match status" value="1"/>
</dbReference>
<evidence type="ECO:0000256" key="5">
    <source>
        <dbReference type="ARBA" id="ARBA00022692"/>
    </source>
</evidence>
<dbReference type="InterPro" id="IPR041658">
    <property type="entry name" value="AAA_lid_11"/>
</dbReference>
<dbReference type="FunFam" id="1.20.140.100:FF:000001">
    <property type="entry name" value="dynein heavy chain 17, axonemal"/>
    <property type="match status" value="1"/>
</dbReference>
<evidence type="ECO:0000256" key="9">
    <source>
        <dbReference type="ARBA" id="ARBA00022840"/>
    </source>
</evidence>
<dbReference type="Pfam" id="PF08393">
    <property type="entry name" value="DHC_N2"/>
    <property type="match status" value="1"/>
</dbReference>
<dbReference type="InterPro" id="IPR013602">
    <property type="entry name" value="Dynein_heavy_linker"/>
</dbReference>
<comment type="caution">
    <text evidence="22">The sequence shown here is derived from an EMBL/GenBank/DDBJ whole genome shotgun (WGS) entry which is preliminary data.</text>
</comment>
<feature type="region of interest" description="Disordered" evidence="19">
    <location>
        <begin position="147"/>
        <end position="183"/>
    </location>
</feature>
<dbReference type="GO" id="GO:0045505">
    <property type="term" value="F:dynein intermediate chain binding"/>
    <property type="evidence" value="ECO:0007669"/>
    <property type="project" value="InterPro"/>
</dbReference>
<evidence type="ECO:0000313" key="23">
    <source>
        <dbReference type="Proteomes" id="UP000655588"/>
    </source>
</evidence>
<dbReference type="InterPro" id="IPR004273">
    <property type="entry name" value="Dynein_heavy_D6_P-loop"/>
</dbReference>
<dbReference type="InterPro" id="IPR041589">
    <property type="entry name" value="DNAH3_AAA_lid_1"/>
</dbReference>
<dbReference type="InterPro" id="IPR035699">
    <property type="entry name" value="AAA_6"/>
</dbReference>
<dbReference type="GO" id="GO:0016020">
    <property type="term" value="C:membrane"/>
    <property type="evidence" value="ECO:0007669"/>
    <property type="project" value="UniProtKB-SubCell"/>
</dbReference>
<dbReference type="Pfam" id="PF12780">
    <property type="entry name" value="AAA_8"/>
    <property type="match status" value="1"/>
</dbReference>
<name>A0A833S4V3_9HYME</name>
<dbReference type="InterPro" id="IPR043160">
    <property type="entry name" value="Dynein_C_barrel"/>
</dbReference>
<evidence type="ECO:0000256" key="17">
    <source>
        <dbReference type="ARBA" id="ARBA00023273"/>
    </source>
</evidence>
<dbReference type="InterPro" id="IPR041228">
    <property type="entry name" value="Dynein_C"/>
</dbReference>
<dbReference type="InterPro" id="IPR043157">
    <property type="entry name" value="Dynein_AAA1S"/>
</dbReference>
<keyword evidence="13" id="KW-0969">Cilium</keyword>
<dbReference type="Gene3D" id="3.10.490.20">
    <property type="match status" value="1"/>
</dbReference>
<dbReference type="Pfam" id="PF17852">
    <property type="entry name" value="Dynein_AAA_lid"/>
    <property type="match status" value="1"/>
</dbReference>
<dbReference type="GO" id="GO:0031514">
    <property type="term" value="C:motile cilium"/>
    <property type="evidence" value="ECO:0007669"/>
    <property type="project" value="UniProtKB-ARBA"/>
</dbReference>
<dbReference type="Pfam" id="PF08385">
    <property type="entry name" value="DHC_N1"/>
    <property type="match status" value="1"/>
</dbReference>
<evidence type="ECO:0000256" key="19">
    <source>
        <dbReference type="SAM" id="MobiDB-lite"/>
    </source>
</evidence>
<dbReference type="SMART" id="SM00382">
    <property type="entry name" value="AAA"/>
    <property type="match status" value="2"/>
</dbReference>
<evidence type="ECO:0000256" key="13">
    <source>
        <dbReference type="ARBA" id="ARBA00023069"/>
    </source>
</evidence>
<dbReference type="InterPro" id="IPR041466">
    <property type="entry name" value="Dynein_AAA5_ext"/>
</dbReference>
<keyword evidence="11" id="KW-0243">Dynein</keyword>
<evidence type="ECO:0000256" key="8">
    <source>
        <dbReference type="ARBA" id="ARBA00022741"/>
    </source>
</evidence>
<feature type="domain" description="AAA+ ATPase" evidence="21">
    <location>
        <begin position="2329"/>
        <end position="2502"/>
    </location>
</feature>
<evidence type="ECO:0000256" key="1">
    <source>
        <dbReference type="ARBA" id="ARBA00004141"/>
    </source>
</evidence>
<dbReference type="InterPro" id="IPR042219">
    <property type="entry name" value="AAA_lid_11_sf"/>
</dbReference>
<keyword evidence="17" id="KW-0966">Cell projection</keyword>
<feature type="coiled-coil region" evidence="18">
    <location>
        <begin position="2915"/>
        <end position="2984"/>
    </location>
</feature>
<evidence type="ECO:0000256" key="12">
    <source>
        <dbReference type="ARBA" id="ARBA00023054"/>
    </source>
</evidence>
<keyword evidence="4" id="KW-0963">Cytoplasm</keyword>
<dbReference type="Pfam" id="PF17857">
    <property type="entry name" value="AAA_lid_1"/>
    <property type="match status" value="1"/>
</dbReference>
<evidence type="ECO:0000256" key="2">
    <source>
        <dbReference type="ARBA" id="ARBA00004430"/>
    </source>
</evidence>
<dbReference type="Pfam" id="PF12775">
    <property type="entry name" value="AAA_7"/>
    <property type="match status" value="2"/>
</dbReference>
<dbReference type="GO" id="GO:0007018">
    <property type="term" value="P:microtubule-based movement"/>
    <property type="evidence" value="ECO:0007669"/>
    <property type="project" value="InterPro"/>
</dbReference>
<dbReference type="FunFam" id="3.40.50.300:FF:002141">
    <property type="entry name" value="Dynein heavy chain"/>
    <property type="match status" value="1"/>
</dbReference>
<dbReference type="GO" id="GO:0030286">
    <property type="term" value="C:dynein complex"/>
    <property type="evidence" value="ECO:0007669"/>
    <property type="project" value="UniProtKB-KW"/>
</dbReference>
<keyword evidence="23" id="KW-1185">Reference proteome</keyword>
<keyword evidence="9" id="KW-0067">ATP-binding</keyword>
<dbReference type="Pfam" id="PF12774">
    <property type="entry name" value="AAA_6"/>
    <property type="match status" value="1"/>
</dbReference>
<dbReference type="Pfam" id="PF25007">
    <property type="entry name" value="DYH2-5-8_CC"/>
    <property type="match status" value="1"/>
</dbReference>
<evidence type="ECO:0000256" key="15">
    <source>
        <dbReference type="ARBA" id="ARBA00023175"/>
    </source>
</evidence>
<dbReference type="Pfam" id="PF18198">
    <property type="entry name" value="AAA_lid_11"/>
    <property type="match status" value="1"/>
</dbReference>
<feature type="domain" description="AAA+ ATPase" evidence="21">
    <location>
        <begin position="1745"/>
        <end position="1881"/>
    </location>
</feature>
<dbReference type="PANTHER" id="PTHR22878:SF68">
    <property type="entry name" value="DYNEIN HEAVY CHAIN 6, AXONEMAL-LIKE"/>
    <property type="match status" value="1"/>
</dbReference>
<evidence type="ECO:0000256" key="14">
    <source>
        <dbReference type="ARBA" id="ARBA00023136"/>
    </source>
</evidence>
<protein>
    <recommendedName>
        <fullName evidence="21">AAA+ ATPase domain-containing protein</fullName>
    </recommendedName>
</protein>
<evidence type="ECO:0000256" key="4">
    <source>
        <dbReference type="ARBA" id="ARBA00022490"/>
    </source>
</evidence>
<comment type="subcellular location">
    <subcellularLocation>
        <location evidence="2">Cytoplasm</location>
        <location evidence="2">Cytoskeleton</location>
        <location evidence="2">Cilium axoneme</location>
    </subcellularLocation>
    <subcellularLocation>
        <location evidence="1">Membrane</location>
        <topology evidence="1">Multi-pass membrane protein</topology>
    </subcellularLocation>
</comment>
<comment type="similarity">
    <text evidence="3">Belongs to the dynein heavy chain family.</text>
</comment>
<keyword evidence="7" id="KW-0677">Repeat</keyword>
<proteinExistence type="inferred from homology"/>
<reference evidence="22" key="1">
    <citation type="submission" date="2019-11" db="EMBL/GenBank/DDBJ databases">
        <title>The nuclear and mitochondrial genomes of Frieseomelitta varia - a highly eusocial stingless bee (Meliponini) with a permanently sterile worker caste.</title>
        <authorList>
            <person name="Freitas F.C.P."/>
            <person name="Lourenco A.P."/>
            <person name="Nunes F.M.F."/>
            <person name="Paschoal A.R."/>
            <person name="Abreu F.C.P."/>
            <person name="Barbin F.O."/>
            <person name="Bataglia L."/>
            <person name="Cardoso-Junior C.A.M."/>
            <person name="Cervoni M.S."/>
            <person name="Silva S.R."/>
            <person name="Dalarmi F."/>
            <person name="Del Lama M.A."/>
            <person name="Depintor T.S."/>
            <person name="Ferreira K.M."/>
            <person name="Goria P.S."/>
            <person name="Jaskot M.C."/>
            <person name="Lago D.C."/>
            <person name="Luna-Lucena D."/>
            <person name="Moda L.M."/>
            <person name="Nascimento L."/>
            <person name="Pedrino M."/>
            <person name="Rabico F.O."/>
            <person name="Sanches F.C."/>
            <person name="Santos D.E."/>
            <person name="Santos C.G."/>
            <person name="Vieira J."/>
            <person name="Lopes T.F."/>
            <person name="Barchuk A.R."/>
            <person name="Hartfelder K."/>
            <person name="Simoes Z.L.P."/>
            <person name="Bitondi M.M.G."/>
            <person name="Pinheiro D.G."/>
        </authorList>
    </citation>
    <scope>NUCLEOTIDE SEQUENCE</scope>
    <source>
        <strain evidence="22">USP_RPSP 00005682</strain>
        <tissue evidence="22">Whole individual</tissue>
    </source>
</reference>
<dbReference type="InterPro" id="IPR042228">
    <property type="entry name" value="Dynein_linker_3"/>
</dbReference>
<dbReference type="FunFam" id="3.20.180.20:FF:000001">
    <property type="entry name" value="Dynein axonemal heavy chain 5"/>
    <property type="match status" value="1"/>
</dbReference>
<dbReference type="Pfam" id="PF12781">
    <property type="entry name" value="AAA_9"/>
    <property type="match status" value="1"/>
</dbReference>
<dbReference type="Gene3D" id="1.10.8.720">
    <property type="entry name" value="Region D6 of dynein motor"/>
    <property type="match status" value="1"/>
</dbReference>
<keyword evidence="5 20" id="KW-0812">Transmembrane</keyword>
<dbReference type="GO" id="GO:0005930">
    <property type="term" value="C:axoneme"/>
    <property type="evidence" value="ECO:0007669"/>
    <property type="project" value="UniProtKB-SubCell"/>
</dbReference>
<dbReference type="FunFam" id="1.10.287.2620:FF:000002">
    <property type="entry name" value="Dynein heavy chain 2, axonemal"/>
    <property type="match status" value="1"/>
</dbReference>
<dbReference type="Gene3D" id="6.10.140.1060">
    <property type="match status" value="1"/>
</dbReference>
<dbReference type="EMBL" id="WNWW01000309">
    <property type="protein sequence ID" value="KAF3426591.1"/>
    <property type="molecule type" value="Genomic_DNA"/>
</dbReference>
<keyword evidence="15" id="KW-0505">Motor protein</keyword>
<evidence type="ECO:0000256" key="16">
    <source>
        <dbReference type="ARBA" id="ARBA00023212"/>
    </source>
</evidence>
<keyword evidence="6" id="KW-0493">Microtubule</keyword>
<dbReference type="Gene3D" id="3.40.50.300">
    <property type="entry name" value="P-loop containing nucleotide triphosphate hydrolases"/>
    <property type="match status" value="5"/>
</dbReference>
<keyword evidence="14 20" id="KW-0472">Membrane</keyword>